<dbReference type="GO" id="GO:0008855">
    <property type="term" value="F:exodeoxyribonuclease VII activity"/>
    <property type="evidence" value="ECO:0007669"/>
    <property type="project" value="InterPro"/>
</dbReference>
<dbReference type="InterPro" id="IPR020579">
    <property type="entry name" value="Exonuc_VII_lsu_C"/>
</dbReference>
<evidence type="ECO:0000313" key="3">
    <source>
        <dbReference type="Proteomes" id="UP000437575"/>
    </source>
</evidence>
<feature type="domain" description="Exonuclease VII large subunit C-terminal" evidence="1">
    <location>
        <begin position="2"/>
        <end position="114"/>
    </location>
</feature>
<dbReference type="InterPro" id="IPR003753">
    <property type="entry name" value="Exonuc_VII_L"/>
</dbReference>
<dbReference type="Pfam" id="PF02601">
    <property type="entry name" value="Exonuc_VII_L"/>
    <property type="match status" value="1"/>
</dbReference>
<reference evidence="2 3" key="1">
    <citation type="submission" date="2019-11" db="EMBL/GenBank/DDBJ databases">
        <title>Draft Genome Sequence of Plant Growth-Promoting Rhizosphere-Associated Bacteria.</title>
        <authorList>
            <person name="Vasilyev I.Y."/>
            <person name="Radchenko V."/>
            <person name="Ilnitskaya E.V."/>
        </authorList>
    </citation>
    <scope>NUCLEOTIDE SEQUENCE [LARGE SCALE GENOMIC DNA]</scope>
    <source>
        <strain evidence="2 3">VRA_1sq_f</strain>
    </source>
</reference>
<name>A0A6A8LSF2_9LACO</name>
<proteinExistence type="predicted"/>
<dbReference type="GO" id="GO:0006308">
    <property type="term" value="P:DNA catabolic process"/>
    <property type="evidence" value="ECO:0007669"/>
    <property type="project" value="InterPro"/>
</dbReference>
<gene>
    <name evidence="2" type="ORF">GKC34_10705</name>
</gene>
<protein>
    <submittedName>
        <fullName evidence="2">Exodeoxyribonuclease VII large subunit</fullName>
    </submittedName>
</protein>
<dbReference type="PANTHER" id="PTHR30008:SF0">
    <property type="entry name" value="EXODEOXYRIBONUCLEASE 7 LARGE SUBUNIT"/>
    <property type="match status" value="1"/>
</dbReference>
<feature type="non-terminal residue" evidence="2">
    <location>
        <position position="1"/>
    </location>
</feature>
<dbReference type="AlphaFoldDB" id="A0A6A8LSF2"/>
<accession>A0A6A8LSF2</accession>
<dbReference type="EMBL" id="WKKZ01000711">
    <property type="protein sequence ID" value="MSE06231.1"/>
    <property type="molecule type" value="Genomic_DNA"/>
</dbReference>
<evidence type="ECO:0000313" key="2">
    <source>
        <dbReference type="EMBL" id="MSE06231.1"/>
    </source>
</evidence>
<evidence type="ECO:0000259" key="1">
    <source>
        <dbReference type="Pfam" id="PF02601"/>
    </source>
</evidence>
<dbReference type="GO" id="GO:0009318">
    <property type="term" value="C:exodeoxyribonuclease VII complex"/>
    <property type="evidence" value="ECO:0007669"/>
    <property type="project" value="InterPro"/>
</dbReference>
<dbReference type="PANTHER" id="PTHR30008">
    <property type="entry name" value="EXODEOXYRIBONUCLEASE 7 LARGE SUBUNIT"/>
    <property type="match status" value="1"/>
</dbReference>
<organism evidence="2 3">
    <name type="scientific">Ligilactobacillus salivarius</name>
    <dbReference type="NCBI Taxonomy" id="1624"/>
    <lineage>
        <taxon>Bacteria</taxon>
        <taxon>Bacillati</taxon>
        <taxon>Bacillota</taxon>
        <taxon>Bacilli</taxon>
        <taxon>Lactobacillales</taxon>
        <taxon>Lactobacillaceae</taxon>
        <taxon>Ligilactobacillus</taxon>
    </lineage>
</organism>
<sequence length="124" mass="14472">KNQAFKNLVYQNEKQLQLLESNLQHNNPSIRIKDEKNNLQQLLEKMHLGMLGVFNDKSYKLEKLMSSLDMLSPLKVMNRGYSYILKDGKTVKNVKLLQPNDDVTLYFENGSAEARITKIREEKE</sequence>
<dbReference type="Proteomes" id="UP000437575">
    <property type="component" value="Unassembled WGS sequence"/>
</dbReference>
<comment type="caution">
    <text evidence="2">The sequence shown here is derived from an EMBL/GenBank/DDBJ whole genome shotgun (WGS) entry which is preliminary data.</text>
</comment>